<name>F4BWC8_METSG</name>
<protein>
    <submittedName>
        <fullName evidence="9">Radical SAM domain protein</fullName>
    </submittedName>
</protein>
<evidence type="ECO:0000259" key="8">
    <source>
        <dbReference type="PROSITE" id="PS51918"/>
    </source>
</evidence>
<reference evidence="9 10" key="1">
    <citation type="journal article" date="2011" name="J. Bacteriol.">
        <title>Complete genome sequence of Methanosaeta concilii, a specialist in aceticlastic methanogenesis.</title>
        <authorList>
            <person name="Barber R.D."/>
            <person name="Zhang L."/>
            <person name="Harnack M."/>
            <person name="Olson M.V."/>
            <person name="Kaul R."/>
            <person name="Ingram-Smith C."/>
            <person name="Smith K.S."/>
        </authorList>
    </citation>
    <scope>NUCLEOTIDE SEQUENCE [LARGE SCALE GENOMIC DNA]</scope>
    <source>
        <strain evidence="10">ATCC 5969 / DSM 3671 / JCM 10134 / NBRC 103675 / OCM 69 / GP-6</strain>
    </source>
</reference>
<dbReference type="STRING" id="990316.MCON_3521"/>
<organism evidence="9 10">
    <name type="scientific">Methanothrix soehngenii (strain ATCC 5969 / DSM 3671 / JCM 10134 / NBRC 103675 / OCM 69 / GP-6)</name>
    <name type="common">Methanosaeta concilii</name>
    <dbReference type="NCBI Taxonomy" id="990316"/>
    <lineage>
        <taxon>Archaea</taxon>
        <taxon>Methanobacteriati</taxon>
        <taxon>Methanobacteriota</taxon>
        <taxon>Stenosarchaea group</taxon>
        <taxon>Methanomicrobia</taxon>
        <taxon>Methanotrichales</taxon>
        <taxon>Methanotrichaceae</taxon>
        <taxon>Methanothrix</taxon>
    </lineage>
</organism>
<dbReference type="PROSITE" id="PS01305">
    <property type="entry name" value="MOAA_NIFB_PQQE"/>
    <property type="match status" value="1"/>
</dbReference>
<evidence type="ECO:0000256" key="6">
    <source>
        <dbReference type="ARBA" id="ARBA00023014"/>
    </source>
</evidence>
<dbReference type="RefSeq" id="WP_013720742.1">
    <property type="nucleotide sequence ID" value="NC_015416.1"/>
</dbReference>
<evidence type="ECO:0000256" key="7">
    <source>
        <dbReference type="ARBA" id="ARBA00023601"/>
    </source>
</evidence>
<accession>F4BWC8</accession>
<gene>
    <name evidence="9" type="ordered locus">MCON_3521</name>
</gene>
<dbReference type="EMBL" id="CP002565">
    <property type="protein sequence ID" value="AEB69738.1"/>
    <property type="molecule type" value="Genomic_DNA"/>
</dbReference>
<sequence length="495" mass="57029">MLEFQSPIGNAYAWDDETGIFIPFSPTMKAVFEALNRKSLSLDDIVFHLSDKFSKEDLIFCYNWLKKWGKIRPMKQKSSTSYKPSTSEVRSLLLRTGFTQLTLSVTEDCNFRCKYCAFSDLYEYTRSQSNKYMKSDTAKRAIDYYFSLLKEGARYNPKRQPALAFYGGEPLLNFNLIKICVEHIENEYGNCKTRYTLTTNGSLLDKEKANWLMEHDFSIAVSLDGPEEEHNRLRVYPNGKGTFREVMGNVTSILKTGYTKIYCLPVIDWKSDLFKREEFFSGKDTPPVSFASLVSNEPGSGYFDQFTEEDHHAFLEQLKNAKKSYSMNLDHQKQRDKLTLFDYLIGQYLKNIIFNGISIYSPHPLMPFSSACIPGRKIFVDVDGNFHICEKINSFFPIGNVNEGLNFENICELLSNYISSMDKCPSCKVRRNCSQCYPKFAMNGLFLCSSEVCREMEVIMKKAFAEAFAVAEIDPQFIEKEINSKKANTKKYYGD</sequence>
<dbReference type="HOGENOM" id="CLU_009273_3_4_2"/>
<dbReference type="InParanoid" id="F4BWC8"/>
<dbReference type="Pfam" id="PF04055">
    <property type="entry name" value="Radical_SAM"/>
    <property type="match status" value="1"/>
</dbReference>
<dbReference type="Gene3D" id="3.20.20.70">
    <property type="entry name" value="Aldolase class I"/>
    <property type="match status" value="1"/>
</dbReference>
<dbReference type="CDD" id="cd01335">
    <property type="entry name" value="Radical_SAM"/>
    <property type="match status" value="1"/>
</dbReference>
<feature type="domain" description="Radical SAM core" evidence="8">
    <location>
        <begin position="95"/>
        <end position="328"/>
    </location>
</feature>
<dbReference type="InterPro" id="IPR023867">
    <property type="entry name" value="Sulphatase_maturase_rSAM"/>
</dbReference>
<dbReference type="AlphaFoldDB" id="F4BWC8"/>
<dbReference type="InterPro" id="IPR058240">
    <property type="entry name" value="rSAM_sf"/>
</dbReference>
<dbReference type="PANTHER" id="PTHR43273">
    <property type="entry name" value="ANAEROBIC SULFATASE-MATURATING ENZYME HOMOLOG ASLB-RELATED"/>
    <property type="match status" value="1"/>
</dbReference>
<dbReference type="SFLD" id="SFLDG01067">
    <property type="entry name" value="SPASM/twitch_domain_containing"/>
    <property type="match status" value="1"/>
</dbReference>
<keyword evidence="3" id="KW-0949">S-adenosyl-L-methionine</keyword>
<proteinExistence type="inferred from homology"/>
<dbReference type="GeneID" id="10462704"/>
<dbReference type="SFLD" id="SFLDG01386">
    <property type="entry name" value="main_SPASM_domain-containing"/>
    <property type="match status" value="1"/>
</dbReference>
<keyword evidence="4" id="KW-0479">Metal-binding</keyword>
<dbReference type="SUPFAM" id="SSF102114">
    <property type="entry name" value="Radical SAM enzymes"/>
    <property type="match status" value="1"/>
</dbReference>
<evidence type="ECO:0000313" key="10">
    <source>
        <dbReference type="Proteomes" id="UP000007807"/>
    </source>
</evidence>
<dbReference type="GO" id="GO:0051539">
    <property type="term" value="F:4 iron, 4 sulfur cluster binding"/>
    <property type="evidence" value="ECO:0007669"/>
    <property type="project" value="UniProtKB-KW"/>
</dbReference>
<dbReference type="GO" id="GO:0046872">
    <property type="term" value="F:metal ion binding"/>
    <property type="evidence" value="ECO:0007669"/>
    <property type="project" value="UniProtKB-KW"/>
</dbReference>
<evidence type="ECO:0000256" key="3">
    <source>
        <dbReference type="ARBA" id="ARBA00022691"/>
    </source>
</evidence>
<dbReference type="InterPro" id="IPR007197">
    <property type="entry name" value="rSAM"/>
</dbReference>
<dbReference type="InterPro" id="IPR000385">
    <property type="entry name" value="MoaA_NifB_PqqE_Fe-S-bd_CS"/>
</dbReference>
<evidence type="ECO:0000256" key="4">
    <source>
        <dbReference type="ARBA" id="ARBA00022723"/>
    </source>
</evidence>
<evidence type="ECO:0000256" key="5">
    <source>
        <dbReference type="ARBA" id="ARBA00023004"/>
    </source>
</evidence>
<dbReference type="KEGG" id="mcj:MCON_3521"/>
<dbReference type="GO" id="GO:0016491">
    <property type="term" value="F:oxidoreductase activity"/>
    <property type="evidence" value="ECO:0007669"/>
    <property type="project" value="InterPro"/>
</dbReference>
<evidence type="ECO:0000256" key="1">
    <source>
        <dbReference type="ARBA" id="ARBA00001966"/>
    </source>
</evidence>
<dbReference type="OrthoDB" id="5620at2157"/>
<keyword evidence="6" id="KW-0411">Iron-sulfur</keyword>
<dbReference type="Proteomes" id="UP000007807">
    <property type="component" value="Chromosome"/>
</dbReference>
<evidence type="ECO:0000256" key="2">
    <source>
        <dbReference type="ARBA" id="ARBA00022485"/>
    </source>
</evidence>
<comment type="similarity">
    <text evidence="7">Belongs to the radical SAM superfamily. Anaerobic sulfatase-maturating enzyme family.</text>
</comment>
<evidence type="ECO:0000313" key="9">
    <source>
        <dbReference type="EMBL" id="AEB69738.1"/>
    </source>
</evidence>
<keyword evidence="5" id="KW-0408">Iron</keyword>
<comment type="cofactor">
    <cofactor evidence="1">
        <name>[4Fe-4S] cluster</name>
        <dbReference type="ChEBI" id="CHEBI:49883"/>
    </cofactor>
</comment>
<dbReference type="SFLD" id="SFLDS00029">
    <property type="entry name" value="Radical_SAM"/>
    <property type="match status" value="1"/>
</dbReference>
<keyword evidence="2" id="KW-0004">4Fe-4S</keyword>
<dbReference type="PROSITE" id="PS51918">
    <property type="entry name" value="RADICAL_SAM"/>
    <property type="match status" value="1"/>
</dbReference>
<dbReference type="PANTHER" id="PTHR43273:SF3">
    <property type="entry name" value="ANAEROBIC SULFATASE-MATURATING ENZYME HOMOLOG ASLB-RELATED"/>
    <property type="match status" value="1"/>
</dbReference>
<dbReference type="SFLD" id="SFLDG01384">
    <property type="entry name" value="thioether_bond_formation_requi"/>
    <property type="match status" value="1"/>
</dbReference>
<dbReference type="InterPro" id="IPR013785">
    <property type="entry name" value="Aldolase_TIM"/>
</dbReference>
<keyword evidence="10" id="KW-1185">Reference proteome</keyword>